<evidence type="ECO:0000259" key="4">
    <source>
        <dbReference type="Pfam" id="PF08718"/>
    </source>
</evidence>
<name>A0A059BAT9_EUCGR</name>
<dbReference type="OrthoDB" id="116883at2759"/>
<accession>A0A059BAT9</accession>
<dbReference type="FunCoup" id="A0A059BAT9">
    <property type="interactions" value="1468"/>
</dbReference>
<sequence>MAEPGNDDKPVRKIAQSFKELAAAVNSQTADVEVAPFSHACSLVFPLLGCLGIAFKFAEMDFVPKVRDLADASKSIKTLPALLDHDMERNCVRKAGSHSRNLLRVNRGLDVVRVIFEQILESEGDSFKDIVSKAYAQVLAPHHGWAIRKAVAAGLYALPTRAQLLKKIKEDENSSKIHLRDYIVASETVILYINGLFLSRDLGIEW</sequence>
<dbReference type="GO" id="GO:1902388">
    <property type="term" value="F:ceramide 1-phosphate transfer activity"/>
    <property type="evidence" value="ECO:0000318"/>
    <property type="project" value="GO_Central"/>
</dbReference>
<keyword evidence="3" id="KW-0445">Lipid transport</keyword>
<dbReference type="PANTHER" id="PTHR10219:SF43">
    <property type="entry name" value="GLYCOLIPID TRANSFER PROTEIN DOMAIN-CONTAINING PROTEIN"/>
    <property type="match status" value="1"/>
</dbReference>
<evidence type="ECO:0000256" key="2">
    <source>
        <dbReference type="ARBA" id="ARBA00022448"/>
    </source>
</evidence>
<dbReference type="GO" id="GO:1902387">
    <property type="term" value="F:ceramide 1-phosphate binding"/>
    <property type="evidence" value="ECO:0000318"/>
    <property type="project" value="GO_Central"/>
</dbReference>
<dbReference type="GO" id="GO:0005829">
    <property type="term" value="C:cytosol"/>
    <property type="evidence" value="ECO:0000318"/>
    <property type="project" value="GO_Central"/>
</dbReference>
<comment type="similarity">
    <text evidence="1">Belongs to the GLTP family.</text>
</comment>
<dbReference type="eggNOG" id="KOG4189">
    <property type="taxonomic scope" value="Eukaryota"/>
</dbReference>
<dbReference type="Gramene" id="KCW63238">
    <property type="protein sequence ID" value="KCW63238"/>
    <property type="gene ID" value="EUGRSUZ_G00858"/>
</dbReference>
<dbReference type="OMA" id="KVAHIQV"/>
<dbReference type="Pfam" id="PF08718">
    <property type="entry name" value="GLTP"/>
    <property type="match status" value="1"/>
</dbReference>
<organism evidence="5">
    <name type="scientific">Eucalyptus grandis</name>
    <name type="common">Flooded gum</name>
    <dbReference type="NCBI Taxonomy" id="71139"/>
    <lineage>
        <taxon>Eukaryota</taxon>
        <taxon>Viridiplantae</taxon>
        <taxon>Streptophyta</taxon>
        <taxon>Embryophyta</taxon>
        <taxon>Tracheophyta</taxon>
        <taxon>Spermatophyta</taxon>
        <taxon>Magnoliopsida</taxon>
        <taxon>eudicotyledons</taxon>
        <taxon>Gunneridae</taxon>
        <taxon>Pentapetalae</taxon>
        <taxon>rosids</taxon>
        <taxon>malvids</taxon>
        <taxon>Myrtales</taxon>
        <taxon>Myrtaceae</taxon>
        <taxon>Myrtoideae</taxon>
        <taxon>Eucalypteae</taxon>
        <taxon>Eucalyptus</taxon>
    </lineage>
</organism>
<dbReference type="InParanoid" id="A0A059BAT9"/>
<dbReference type="GO" id="GO:0035627">
    <property type="term" value="P:ceramide transport"/>
    <property type="evidence" value="ECO:0000318"/>
    <property type="project" value="GO_Central"/>
</dbReference>
<dbReference type="PANTHER" id="PTHR10219">
    <property type="entry name" value="GLYCOLIPID TRANSFER PROTEIN-RELATED"/>
    <property type="match status" value="1"/>
</dbReference>
<dbReference type="KEGG" id="egr:104452851"/>
<dbReference type="AlphaFoldDB" id="A0A059BAT9"/>
<reference evidence="5" key="1">
    <citation type="submission" date="2013-07" db="EMBL/GenBank/DDBJ databases">
        <title>The genome of Eucalyptus grandis.</title>
        <authorList>
            <person name="Schmutz J."/>
            <person name="Hayes R."/>
            <person name="Myburg A."/>
            <person name="Tuskan G."/>
            <person name="Grattapaglia D."/>
            <person name="Rokhsar D.S."/>
        </authorList>
    </citation>
    <scope>NUCLEOTIDE SEQUENCE</scope>
    <source>
        <tissue evidence="5">Leaf extractions</tissue>
    </source>
</reference>
<dbReference type="EMBL" id="KK198759">
    <property type="protein sequence ID" value="KCW63238.1"/>
    <property type="molecule type" value="Genomic_DNA"/>
</dbReference>
<evidence type="ECO:0000256" key="1">
    <source>
        <dbReference type="ARBA" id="ARBA00007148"/>
    </source>
</evidence>
<keyword evidence="2" id="KW-0813">Transport</keyword>
<gene>
    <name evidence="5" type="ORF">EUGRSUZ_G00858</name>
</gene>
<dbReference type="FunFam" id="1.10.3520.10:FF:000005">
    <property type="entry name" value="Accelerated cell death 11"/>
    <property type="match status" value="1"/>
</dbReference>
<feature type="domain" description="Glycolipid transfer protein" evidence="4">
    <location>
        <begin position="32"/>
        <end position="169"/>
    </location>
</feature>
<proteinExistence type="inferred from homology"/>
<dbReference type="Gene3D" id="1.10.3520.10">
    <property type="entry name" value="Glycolipid transfer protein"/>
    <property type="match status" value="1"/>
</dbReference>
<dbReference type="SUPFAM" id="SSF110004">
    <property type="entry name" value="Glycolipid transfer protein, GLTP"/>
    <property type="match status" value="1"/>
</dbReference>
<evidence type="ECO:0000313" key="5">
    <source>
        <dbReference type="EMBL" id="KCW63238.1"/>
    </source>
</evidence>
<dbReference type="STRING" id="71139.A0A059BAT9"/>
<evidence type="ECO:0000256" key="3">
    <source>
        <dbReference type="ARBA" id="ARBA00023055"/>
    </source>
</evidence>
<protein>
    <recommendedName>
        <fullName evidence="4">Glycolipid transfer protein domain-containing protein</fullName>
    </recommendedName>
</protein>
<dbReference type="InterPro" id="IPR036497">
    <property type="entry name" value="GLTP_sf"/>
</dbReference>
<dbReference type="InterPro" id="IPR014830">
    <property type="entry name" value="Glycolipid_transfer_prot_dom"/>
</dbReference>
<dbReference type="GO" id="GO:0120009">
    <property type="term" value="P:intermembrane lipid transfer"/>
    <property type="evidence" value="ECO:0000318"/>
    <property type="project" value="GO_Central"/>
</dbReference>